<dbReference type="PROSITE" id="PS51464">
    <property type="entry name" value="SIS"/>
    <property type="match status" value="1"/>
</dbReference>
<dbReference type="Pfam" id="PF01380">
    <property type="entry name" value="SIS"/>
    <property type="match status" value="1"/>
</dbReference>
<dbReference type="InterPro" id="IPR004800">
    <property type="entry name" value="KdsD/KpsF-type"/>
</dbReference>
<keyword evidence="2" id="KW-0677">Repeat</keyword>
<evidence type="ECO:0008006" key="7">
    <source>
        <dbReference type="Google" id="ProtNLM"/>
    </source>
</evidence>
<dbReference type="Gene3D" id="3.40.50.10490">
    <property type="entry name" value="Glucose-6-phosphate isomerase like protein, domain 1"/>
    <property type="match status" value="1"/>
</dbReference>
<keyword evidence="3" id="KW-0129">CBS domain</keyword>
<dbReference type="PANTHER" id="PTHR42745:SF1">
    <property type="entry name" value="ARABINOSE 5-PHOSPHATE ISOMERASE KDSD"/>
    <property type="match status" value="1"/>
</dbReference>
<dbReference type="CDD" id="cd04604">
    <property type="entry name" value="CBS_pair_SIS_assoc"/>
    <property type="match status" value="1"/>
</dbReference>
<feature type="domain" description="CBS" evidence="4">
    <location>
        <begin position="208"/>
        <end position="266"/>
    </location>
</feature>
<dbReference type="InterPro" id="IPR046348">
    <property type="entry name" value="SIS_dom_sf"/>
</dbReference>
<dbReference type="InterPro" id="IPR046342">
    <property type="entry name" value="CBS_dom_sf"/>
</dbReference>
<dbReference type="GO" id="GO:0005975">
    <property type="term" value="P:carbohydrate metabolic process"/>
    <property type="evidence" value="ECO:0007669"/>
    <property type="project" value="InterPro"/>
</dbReference>
<evidence type="ECO:0000259" key="5">
    <source>
        <dbReference type="PROSITE" id="PS51464"/>
    </source>
</evidence>
<dbReference type="InterPro" id="IPR050986">
    <property type="entry name" value="GutQ/KpsF_isomerases"/>
</dbReference>
<evidence type="ECO:0000256" key="2">
    <source>
        <dbReference type="ARBA" id="ARBA00022737"/>
    </source>
</evidence>
<proteinExistence type="inferred from homology"/>
<comment type="similarity">
    <text evidence="1">Belongs to the SIS family. GutQ/KpsF subfamily.</text>
</comment>
<evidence type="ECO:0000256" key="3">
    <source>
        <dbReference type="ARBA" id="ARBA00023122"/>
    </source>
</evidence>
<dbReference type="GO" id="GO:0097367">
    <property type="term" value="F:carbohydrate derivative binding"/>
    <property type="evidence" value="ECO:0007669"/>
    <property type="project" value="InterPro"/>
</dbReference>
<feature type="domain" description="SIS" evidence="5">
    <location>
        <begin position="39"/>
        <end position="182"/>
    </location>
</feature>
<organism evidence="6">
    <name type="scientific">marine metagenome</name>
    <dbReference type="NCBI Taxonomy" id="408172"/>
    <lineage>
        <taxon>unclassified sequences</taxon>
        <taxon>metagenomes</taxon>
        <taxon>ecological metagenomes</taxon>
    </lineage>
</organism>
<gene>
    <name evidence="6" type="ORF">METZ01_LOCUS85682</name>
</gene>
<dbReference type="CDD" id="cd05014">
    <property type="entry name" value="SIS_Kpsf"/>
    <property type="match status" value="1"/>
</dbReference>
<dbReference type="EMBL" id="UINC01007349">
    <property type="protein sequence ID" value="SVA32828.1"/>
    <property type="molecule type" value="Genomic_DNA"/>
</dbReference>
<protein>
    <recommendedName>
        <fullName evidence="7">SIS domain-containing protein</fullName>
    </recommendedName>
</protein>
<dbReference type="InterPro" id="IPR035474">
    <property type="entry name" value="SIS_Kpsf"/>
</dbReference>
<dbReference type="NCBIfam" id="TIGR00393">
    <property type="entry name" value="kpsF"/>
    <property type="match status" value="1"/>
</dbReference>
<dbReference type="GO" id="GO:1901135">
    <property type="term" value="P:carbohydrate derivative metabolic process"/>
    <property type="evidence" value="ECO:0007669"/>
    <property type="project" value="InterPro"/>
</dbReference>
<accession>A0A381UYY4</accession>
<dbReference type="PANTHER" id="PTHR42745">
    <property type="match status" value="1"/>
</dbReference>
<dbReference type="SUPFAM" id="SSF53697">
    <property type="entry name" value="SIS domain"/>
    <property type="match status" value="1"/>
</dbReference>
<sequence length="326" mass="35275">MTKEKNTFDYIDVANRVLDIESAAIEDLKGGLNQSFVDACEACRNCKGKIIVMGLGKSGHIADKMAATFASTGTPAFFIHPSEAIHGDLGMIDKEDVVLILSYSGETEEIVSLIPIIKNMGITIIALTGNKKSKLSKEATINLNVKVKEEACPMNLAPTASTTAALAMGDAIAVALLEKKGFTKEDFAKSHPGGYLGKKLLLSLSDIMHEGDEIPIVYETDKVASGLIEMSEKALGMTAVLNNKNELVGIFTDGDLRRTLENKVDIQNTYMKEVMKKDPYVMSGETLAYNAVAIIQEMKITSLLIVKDKKVIGALNIHDLFRAGVM</sequence>
<evidence type="ECO:0000259" key="4">
    <source>
        <dbReference type="PROSITE" id="PS51371"/>
    </source>
</evidence>
<dbReference type="InterPro" id="IPR000644">
    <property type="entry name" value="CBS_dom"/>
</dbReference>
<dbReference type="AlphaFoldDB" id="A0A381UYY4"/>
<evidence type="ECO:0000313" key="6">
    <source>
        <dbReference type="EMBL" id="SVA32828.1"/>
    </source>
</evidence>
<reference evidence="6" key="1">
    <citation type="submission" date="2018-05" db="EMBL/GenBank/DDBJ databases">
        <authorList>
            <person name="Lanie J.A."/>
            <person name="Ng W.-L."/>
            <person name="Kazmierczak K.M."/>
            <person name="Andrzejewski T.M."/>
            <person name="Davidsen T.M."/>
            <person name="Wayne K.J."/>
            <person name="Tettelin H."/>
            <person name="Glass J.I."/>
            <person name="Rusch D."/>
            <person name="Podicherti R."/>
            <person name="Tsui H.-C.T."/>
            <person name="Winkler M.E."/>
        </authorList>
    </citation>
    <scope>NUCLEOTIDE SEQUENCE</scope>
</reference>
<dbReference type="Pfam" id="PF00571">
    <property type="entry name" value="CBS"/>
    <property type="match status" value="2"/>
</dbReference>
<dbReference type="PROSITE" id="PS51371">
    <property type="entry name" value="CBS"/>
    <property type="match status" value="1"/>
</dbReference>
<dbReference type="Gene3D" id="3.10.580.10">
    <property type="entry name" value="CBS-domain"/>
    <property type="match status" value="1"/>
</dbReference>
<dbReference type="GO" id="GO:0016853">
    <property type="term" value="F:isomerase activity"/>
    <property type="evidence" value="ECO:0007669"/>
    <property type="project" value="InterPro"/>
</dbReference>
<dbReference type="FunFam" id="3.40.50.10490:FF:000011">
    <property type="entry name" value="Arabinose 5-phosphate isomerase"/>
    <property type="match status" value="1"/>
</dbReference>
<name>A0A381UYY4_9ZZZZ</name>
<dbReference type="InterPro" id="IPR001347">
    <property type="entry name" value="SIS_dom"/>
</dbReference>
<dbReference type="PIRSF" id="PIRSF004692">
    <property type="entry name" value="KdsD_KpsF"/>
    <property type="match status" value="1"/>
</dbReference>
<evidence type="ECO:0000256" key="1">
    <source>
        <dbReference type="ARBA" id="ARBA00008165"/>
    </source>
</evidence>